<reference evidence="2" key="2">
    <citation type="submission" date="2020-11" db="EMBL/GenBank/DDBJ databases">
        <authorList>
            <person name="McCartney M.A."/>
            <person name="Auch B."/>
            <person name="Kono T."/>
            <person name="Mallez S."/>
            <person name="Becker A."/>
            <person name="Gohl D.M."/>
            <person name="Silverstein K.A.T."/>
            <person name="Koren S."/>
            <person name="Bechman K.B."/>
            <person name="Herman A."/>
            <person name="Abrahante J.E."/>
            <person name="Garbe J."/>
        </authorList>
    </citation>
    <scope>NUCLEOTIDE SEQUENCE</scope>
    <source>
        <strain evidence="2">Duluth1</strain>
        <tissue evidence="2">Whole animal</tissue>
    </source>
</reference>
<feature type="region of interest" description="Disordered" evidence="1">
    <location>
        <begin position="50"/>
        <end position="70"/>
    </location>
</feature>
<keyword evidence="3" id="KW-1185">Reference proteome</keyword>
<proteinExistence type="predicted"/>
<accession>A0A9D4LIQ5</accession>
<feature type="compositionally biased region" description="Basic residues" evidence="1">
    <location>
        <begin position="61"/>
        <end position="70"/>
    </location>
</feature>
<sequence>MVSVRKTRDTDRQYGVGGKCIRHRQTICCRRERHGTPADDMLSVRKAGDTDRRYGVDEKGMRHRQTKWRRLKGMGQRQTIWCRWEGHDTSANDMVSLGMA</sequence>
<evidence type="ECO:0000313" key="2">
    <source>
        <dbReference type="EMBL" id="KAH3858790.1"/>
    </source>
</evidence>
<protein>
    <submittedName>
        <fullName evidence="2">Uncharacterized protein</fullName>
    </submittedName>
</protein>
<evidence type="ECO:0000313" key="3">
    <source>
        <dbReference type="Proteomes" id="UP000828390"/>
    </source>
</evidence>
<dbReference type="AlphaFoldDB" id="A0A9D4LIQ5"/>
<feature type="compositionally biased region" description="Basic and acidic residues" evidence="1">
    <location>
        <begin position="50"/>
        <end position="60"/>
    </location>
</feature>
<gene>
    <name evidence="2" type="ORF">DPMN_101421</name>
</gene>
<reference evidence="2" key="1">
    <citation type="journal article" date="2019" name="bioRxiv">
        <title>The Genome of the Zebra Mussel, Dreissena polymorpha: A Resource for Invasive Species Research.</title>
        <authorList>
            <person name="McCartney M.A."/>
            <person name="Auch B."/>
            <person name="Kono T."/>
            <person name="Mallez S."/>
            <person name="Zhang Y."/>
            <person name="Obille A."/>
            <person name="Becker A."/>
            <person name="Abrahante J.E."/>
            <person name="Garbe J."/>
            <person name="Badalamenti J.P."/>
            <person name="Herman A."/>
            <person name="Mangelson H."/>
            <person name="Liachko I."/>
            <person name="Sullivan S."/>
            <person name="Sone E.D."/>
            <person name="Koren S."/>
            <person name="Silverstein K.A.T."/>
            <person name="Beckman K.B."/>
            <person name="Gohl D.M."/>
        </authorList>
    </citation>
    <scope>NUCLEOTIDE SEQUENCE</scope>
    <source>
        <strain evidence="2">Duluth1</strain>
        <tissue evidence="2">Whole animal</tissue>
    </source>
</reference>
<dbReference type="EMBL" id="JAIWYP010000003">
    <property type="protein sequence ID" value="KAH3858790.1"/>
    <property type="molecule type" value="Genomic_DNA"/>
</dbReference>
<name>A0A9D4LIQ5_DREPO</name>
<comment type="caution">
    <text evidence="2">The sequence shown here is derived from an EMBL/GenBank/DDBJ whole genome shotgun (WGS) entry which is preliminary data.</text>
</comment>
<dbReference type="Proteomes" id="UP000828390">
    <property type="component" value="Unassembled WGS sequence"/>
</dbReference>
<organism evidence="2 3">
    <name type="scientific">Dreissena polymorpha</name>
    <name type="common">Zebra mussel</name>
    <name type="synonym">Mytilus polymorpha</name>
    <dbReference type="NCBI Taxonomy" id="45954"/>
    <lineage>
        <taxon>Eukaryota</taxon>
        <taxon>Metazoa</taxon>
        <taxon>Spiralia</taxon>
        <taxon>Lophotrochozoa</taxon>
        <taxon>Mollusca</taxon>
        <taxon>Bivalvia</taxon>
        <taxon>Autobranchia</taxon>
        <taxon>Heteroconchia</taxon>
        <taxon>Euheterodonta</taxon>
        <taxon>Imparidentia</taxon>
        <taxon>Neoheterodontei</taxon>
        <taxon>Myida</taxon>
        <taxon>Dreissenoidea</taxon>
        <taxon>Dreissenidae</taxon>
        <taxon>Dreissena</taxon>
    </lineage>
</organism>
<evidence type="ECO:0000256" key="1">
    <source>
        <dbReference type="SAM" id="MobiDB-lite"/>
    </source>
</evidence>